<proteinExistence type="predicted"/>
<accession>A0A1G6H6H1</accession>
<evidence type="ECO:0000313" key="1">
    <source>
        <dbReference type="EMBL" id="SDB89869.1"/>
    </source>
</evidence>
<gene>
    <name evidence="1" type="ORF">SAMN05421733_10465</name>
</gene>
<evidence type="ECO:0000313" key="2">
    <source>
        <dbReference type="Proteomes" id="UP000242501"/>
    </source>
</evidence>
<keyword evidence="2" id="KW-1185">Reference proteome</keyword>
<protein>
    <submittedName>
        <fullName evidence="1">Uncharacterized protein</fullName>
    </submittedName>
</protein>
<organism evidence="1 2">
    <name type="scientific">Acinetobacter boissieri</name>
    <dbReference type="NCBI Taxonomy" id="1219383"/>
    <lineage>
        <taxon>Bacteria</taxon>
        <taxon>Pseudomonadati</taxon>
        <taxon>Pseudomonadota</taxon>
        <taxon>Gammaproteobacteria</taxon>
        <taxon>Moraxellales</taxon>
        <taxon>Moraxellaceae</taxon>
        <taxon>Acinetobacter</taxon>
    </lineage>
</organism>
<sequence>MKNKDLGQLLQQVSHAQWVRHGRAYQRLALIKLNEKADSFKQNFPENIKIHLPSIGVFDGEFEELQQKQKESLSEKRMHVQQFVRTQCNRFFH</sequence>
<dbReference type="Proteomes" id="UP000242501">
    <property type="component" value="Unassembled WGS sequence"/>
</dbReference>
<dbReference type="OrthoDB" id="6707507at2"/>
<dbReference type="RefSeq" id="WP_143230112.1">
    <property type="nucleotide sequence ID" value="NZ_FMYL01000004.1"/>
</dbReference>
<dbReference type="EMBL" id="FMYL01000004">
    <property type="protein sequence ID" value="SDB89869.1"/>
    <property type="molecule type" value="Genomic_DNA"/>
</dbReference>
<name>A0A1G6H6H1_9GAMM</name>
<reference evidence="2" key="1">
    <citation type="submission" date="2016-09" db="EMBL/GenBank/DDBJ databases">
        <authorList>
            <person name="Varghese N."/>
            <person name="Submissions S."/>
        </authorList>
    </citation>
    <scope>NUCLEOTIDE SEQUENCE [LARGE SCALE GENOMIC DNA]</scope>
    <source>
        <strain evidence="2">ANC 4422</strain>
    </source>
</reference>
<dbReference type="AlphaFoldDB" id="A0A1G6H6H1"/>